<gene>
    <name evidence="1" type="ORF">TH4_00420</name>
</gene>
<dbReference type="InterPro" id="IPR008914">
    <property type="entry name" value="PEBP"/>
</dbReference>
<accession>A0A853L3F3</accession>
<dbReference type="NCBIfam" id="TIGR00481">
    <property type="entry name" value="YbhB/YbcL family Raf kinase inhibitor-like protein"/>
    <property type="match status" value="1"/>
</dbReference>
<dbReference type="PANTHER" id="PTHR30289">
    <property type="entry name" value="UNCHARACTERIZED PROTEIN YBCL-RELATED"/>
    <property type="match status" value="1"/>
</dbReference>
<dbReference type="SUPFAM" id="SSF49777">
    <property type="entry name" value="PEBP-like"/>
    <property type="match status" value="1"/>
</dbReference>
<protein>
    <submittedName>
        <fullName evidence="1">Phospholipid-binding protein</fullName>
    </submittedName>
</protein>
<evidence type="ECO:0000313" key="1">
    <source>
        <dbReference type="EMBL" id="OAZ11594.1"/>
    </source>
</evidence>
<dbReference type="CDD" id="cd00865">
    <property type="entry name" value="PEBP_bact_arch"/>
    <property type="match status" value="1"/>
</dbReference>
<dbReference type="Gene3D" id="3.90.280.10">
    <property type="entry name" value="PEBP-like"/>
    <property type="match status" value="1"/>
</dbReference>
<dbReference type="AlphaFoldDB" id="A0A853L3F3"/>
<sequence>MKLSIKGWEDGAPIPAKFAFGKIPAEGRFEISDNISPAISWSDIPEGTKSFALICHDPDVPSSGEDVNIEGKEVPASLPRVDFYHWVLVNIPTSITKLEEGVASNGVTPKGKMPGAKPYGTAGLNNYTDWFAGDTDMGGDYGDYDGPCPPWNDSIIHHYHFTVYALDTDKIDLPEPFTGPDALAAIEGHVLDKASYMGTYTMNRDL</sequence>
<dbReference type="RefSeq" id="WP_064779511.1">
    <property type="nucleotide sequence ID" value="NZ_JPVZ01000001.1"/>
</dbReference>
<proteinExistence type="predicted"/>
<dbReference type="InterPro" id="IPR005247">
    <property type="entry name" value="YbhB_YbcL/LppC-like"/>
</dbReference>
<dbReference type="PANTHER" id="PTHR30289:SF1">
    <property type="entry name" value="PEBP (PHOSPHATIDYLETHANOLAMINE-BINDING PROTEIN) FAMILY PROTEIN"/>
    <property type="match status" value="1"/>
</dbReference>
<dbReference type="InterPro" id="IPR036610">
    <property type="entry name" value="PEBP-like_sf"/>
</dbReference>
<comment type="caution">
    <text evidence="1">The sequence shown here is derived from an EMBL/GenBank/DDBJ whole genome shotgun (WGS) entry which is preliminary data.</text>
</comment>
<name>A0A853L3F3_9PROT</name>
<organism evidence="1 2">
    <name type="scientific">Thalassospira tepidiphila MCCC 1A03514</name>
    <dbReference type="NCBI Taxonomy" id="1177930"/>
    <lineage>
        <taxon>Bacteria</taxon>
        <taxon>Pseudomonadati</taxon>
        <taxon>Pseudomonadota</taxon>
        <taxon>Alphaproteobacteria</taxon>
        <taxon>Rhodospirillales</taxon>
        <taxon>Thalassospiraceae</taxon>
        <taxon>Thalassospira</taxon>
    </lineage>
</organism>
<evidence type="ECO:0000313" key="2">
    <source>
        <dbReference type="Proteomes" id="UP000094009"/>
    </source>
</evidence>
<reference evidence="1 2" key="1">
    <citation type="submission" date="2014-07" db="EMBL/GenBank/DDBJ databases">
        <title>Draft genome sequence of Thalassospira tepidiphila 1-1B.</title>
        <authorList>
            <person name="Lai Q."/>
            <person name="Shao Z."/>
        </authorList>
    </citation>
    <scope>NUCLEOTIDE SEQUENCE [LARGE SCALE GENOMIC DNA]</scope>
    <source>
        <strain evidence="1 2">MCCC 1A03514</strain>
    </source>
</reference>
<dbReference type="EMBL" id="JPVZ01000001">
    <property type="protein sequence ID" value="OAZ11594.1"/>
    <property type="molecule type" value="Genomic_DNA"/>
</dbReference>
<dbReference type="Proteomes" id="UP000094009">
    <property type="component" value="Unassembled WGS sequence"/>
</dbReference>
<dbReference type="Pfam" id="PF01161">
    <property type="entry name" value="PBP"/>
    <property type="match status" value="1"/>
</dbReference>